<dbReference type="PROSITE" id="PS50943">
    <property type="entry name" value="HTH_CROC1"/>
    <property type="match status" value="1"/>
</dbReference>
<evidence type="ECO:0000256" key="4">
    <source>
        <dbReference type="ARBA" id="ARBA00023125"/>
    </source>
</evidence>
<evidence type="ECO:0000313" key="8">
    <source>
        <dbReference type="EMBL" id="NIJ53839.1"/>
    </source>
</evidence>
<dbReference type="PANTHER" id="PTHR46797">
    <property type="entry name" value="HTH-TYPE TRANSCRIPTIONAL REGULATOR"/>
    <property type="match status" value="1"/>
</dbReference>
<dbReference type="InterPro" id="IPR001387">
    <property type="entry name" value="Cro/C1-type_HTH"/>
</dbReference>
<protein>
    <submittedName>
        <fullName evidence="8">Transcriptional regulator with XRE-family HTH domain</fullName>
    </submittedName>
</protein>
<organism evidence="8 9">
    <name type="scientific">Dyadobacter arcticus</name>
    <dbReference type="NCBI Taxonomy" id="1078754"/>
    <lineage>
        <taxon>Bacteria</taxon>
        <taxon>Pseudomonadati</taxon>
        <taxon>Bacteroidota</taxon>
        <taxon>Cytophagia</taxon>
        <taxon>Cytophagales</taxon>
        <taxon>Spirosomataceae</taxon>
        <taxon>Dyadobacter</taxon>
    </lineage>
</organism>
<dbReference type="InterPro" id="IPR010982">
    <property type="entry name" value="Lambda_DNA-bd_dom_sf"/>
</dbReference>
<dbReference type="Pfam" id="PF01381">
    <property type="entry name" value="HTH_3"/>
    <property type="match status" value="1"/>
</dbReference>
<evidence type="ECO:0000256" key="1">
    <source>
        <dbReference type="ARBA" id="ARBA00004141"/>
    </source>
</evidence>
<keyword evidence="2 6" id="KW-0812">Transmembrane</keyword>
<dbReference type="SUPFAM" id="SSF47413">
    <property type="entry name" value="lambda repressor-like DNA-binding domains"/>
    <property type="match status" value="1"/>
</dbReference>
<evidence type="ECO:0000256" key="2">
    <source>
        <dbReference type="ARBA" id="ARBA00022692"/>
    </source>
</evidence>
<reference evidence="8 9" key="1">
    <citation type="submission" date="2020-03" db="EMBL/GenBank/DDBJ databases">
        <title>Genomic Encyclopedia of Type Strains, Phase IV (KMG-IV): sequencing the most valuable type-strain genomes for metagenomic binning, comparative biology and taxonomic classification.</title>
        <authorList>
            <person name="Goeker M."/>
        </authorList>
    </citation>
    <scope>NUCLEOTIDE SEQUENCE [LARGE SCALE GENOMIC DNA]</scope>
    <source>
        <strain evidence="8 9">DSM 102865</strain>
    </source>
</reference>
<feature type="transmembrane region" description="Helical" evidence="6">
    <location>
        <begin position="153"/>
        <end position="174"/>
    </location>
</feature>
<evidence type="ECO:0000256" key="5">
    <source>
        <dbReference type="ARBA" id="ARBA00023136"/>
    </source>
</evidence>
<dbReference type="EMBL" id="JAASQJ010000003">
    <property type="protein sequence ID" value="NIJ53839.1"/>
    <property type="molecule type" value="Genomic_DNA"/>
</dbReference>
<accession>A0ABX0ULG4</accession>
<dbReference type="RefSeq" id="WP_167271395.1">
    <property type="nucleotide sequence ID" value="NZ_JAASQJ010000003.1"/>
</dbReference>
<gene>
    <name evidence="8" type="ORF">FHS68_003021</name>
</gene>
<dbReference type="SMART" id="SM00530">
    <property type="entry name" value="HTH_XRE"/>
    <property type="match status" value="1"/>
</dbReference>
<dbReference type="PANTHER" id="PTHR46797:SF1">
    <property type="entry name" value="METHYLPHOSPHONATE SYNTHASE"/>
    <property type="match status" value="1"/>
</dbReference>
<dbReference type="CDD" id="cd00093">
    <property type="entry name" value="HTH_XRE"/>
    <property type="match status" value="1"/>
</dbReference>
<feature type="transmembrane region" description="Helical" evidence="6">
    <location>
        <begin position="129"/>
        <end position="147"/>
    </location>
</feature>
<feature type="domain" description="HTH cro/C1-type" evidence="7">
    <location>
        <begin position="10"/>
        <end position="64"/>
    </location>
</feature>
<dbReference type="Pfam" id="PF09685">
    <property type="entry name" value="MamF_MmsF"/>
    <property type="match status" value="1"/>
</dbReference>
<evidence type="ECO:0000259" key="7">
    <source>
        <dbReference type="PROSITE" id="PS50943"/>
    </source>
</evidence>
<evidence type="ECO:0000256" key="3">
    <source>
        <dbReference type="ARBA" id="ARBA00022989"/>
    </source>
</evidence>
<dbReference type="Proteomes" id="UP001179181">
    <property type="component" value="Unassembled WGS sequence"/>
</dbReference>
<sequence length="196" mass="22369">MNKLTISDQIRTLRKSKGLSQENLAENAGINLRTLQRIEAGNAEPRGETLRLLARALDVPIESLSELIEEPQISEEEDLGFLKLMNLSALSFWFIPFGNILIPLGFWIYRKNTLKGVRELGKRILNFQITWSIVTYGAASFIIFAGFTQSFWVNPLTMLPVMLLLYFANTIFIINTNRKIIRGEEDVYSTSLKIIQ</sequence>
<keyword evidence="4" id="KW-0238">DNA-binding</keyword>
<keyword evidence="5 6" id="KW-0472">Membrane</keyword>
<feature type="transmembrane region" description="Helical" evidence="6">
    <location>
        <begin position="90"/>
        <end position="109"/>
    </location>
</feature>
<comment type="subcellular location">
    <subcellularLocation>
        <location evidence="1">Membrane</location>
        <topology evidence="1">Multi-pass membrane protein</topology>
    </subcellularLocation>
</comment>
<dbReference type="InterPro" id="IPR019109">
    <property type="entry name" value="MamF_MmsF"/>
</dbReference>
<dbReference type="InterPro" id="IPR050807">
    <property type="entry name" value="TransReg_Diox_bact_type"/>
</dbReference>
<comment type="caution">
    <text evidence="8">The sequence shown here is derived from an EMBL/GenBank/DDBJ whole genome shotgun (WGS) entry which is preliminary data.</text>
</comment>
<evidence type="ECO:0000313" key="9">
    <source>
        <dbReference type="Proteomes" id="UP001179181"/>
    </source>
</evidence>
<keyword evidence="3 6" id="KW-1133">Transmembrane helix</keyword>
<evidence type="ECO:0000256" key="6">
    <source>
        <dbReference type="SAM" id="Phobius"/>
    </source>
</evidence>
<dbReference type="Gene3D" id="1.10.260.40">
    <property type="entry name" value="lambda repressor-like DNA-binding domains"/>
    <property type="match status" value="1"/>
</dbReference>
<name>A0ABX0ULG4_9BACT</name>
<keyword evidence="9" id="KW-1185">Reference proteome</keyword>
<proteinExistence type="predicted"/>